<feature type="region of interest" description="Disordered" evidence="1">
    <location>
        <begin position="425"/>
        <end position="452"/>
    </location>
</feature>
<gene>
    <name evidence="2" type="ORF">GNI_178850</name>
</gene>
<dbReference type="GeneID" id="22916043"/>
<dbReference type="EMBL" id="AFNH02001347">
    <property type="protein sequence ID" value="EZG43270.1"/>
    <property type="molecule type" value="Genomic_DNA"/>
</dbReference>
<dbReference type="Proteomes" id="UP000019763">
    <property type="component" value="Unassembled WGS sequence"/>
</dbReference>
<dbReference type="AlphaFoldDB" id="A0A023AYA9"/>
<accession>A0A023AYA9</accession>
<evidence type="ECO:0000313" key="3">
    <source>
        <dbReference type="Proteomes" id="UP000019763"/>
    </source>
</evidence>
<dbReference type="VEuPathDB" id="CryptoDB:GNI_178850"/>
<comment type="caution">
    <text evidence="2">The sequence shown here is derived from an EMBL/GenBank/DDBJ whole genome shotgun (WGS) entry which is preliminary data.</text>
</comment>
<organism evidence="2 3">
    <name type="scientific">Gregarina niphandrodes</name>
    <name type="common">Septate eugregarine</name>
    <dbReference type="NCBI Taxonomy" id="110365"/>
    <lineage>
        <taxon>Eukaryota</taxon>
        <taxon>Sar</taxon>
        <taxon>Alveolata</taxon>
        <taxon>Apicomplexa</taxon>
        <taxon>Conoidasida</taxon>
        <taxon>Gregarinasina</taxon>
        <taxon>Eugregarinorida</taxon>
        <taxon>Gregarinidae</taxon>
        <taxon>Gregarina</taxon>
    </lineage>
</organism>
<evidence type="ECO:0000256" key="1">
    <source>
        <dbReference type="SAM" id="MobiDB-lite"/>
    </source>
</evidence>
<sequence length="487" mass="54279">MSESVSTVHSLSVRVRSSCALSRGDFLFPTPKMLVVSAGRRSFSLWPCVVLSVSEGSPAGGDSSDASGPTSQVALDCWTGGDPPDGWDWSRVSGNDYESYWINRFEVPLDKEGFDFLRLRVSSKALCRRKEWVLRGPLLAATVNKPGYDAESWSLVEAGSIRPSYIPVLPRRRAANIPVQATGMQTDFGAYRALHGTLSRQAWGRLRTIEPKVFEKCALAYVELGAIISRYFESPYGLVDFRVKAWVRATMQCRRPRPRRVRHWILGCLLQHSGASLQQLGEFCVKNLAYNPSAPLSSRRVLLCLRSQPKMSSRQRSPELRLRLLEQILHGLPEVSVRKFGTLTQRALNEALQPGFRKNTPCSGKKFLARRTGSLSPVPEILTTSGTLTSHQPLTEVRMAATESMTEGFAWDGVSDVGHIWSHTQHNTDEQRARKRKISHDEGNWSWAEGGGPSTALVNEGHVVNESVMNADAETFWKEYGATFQWG</sequence>
<name>A0A023AYA9_GRENI</name>
<dbReference type="RefSeq" id="XP_011133472.1">
    <property type="nucleotide sequence ID" value="XM_011135170.1"/>
</dbReference>
<proteinExistence type="predicted"/>
<protein>
    <submittedName>
        <fullName evidence="2">Uncharacterized protein</fullName>
    </submittedName>
</protein>
<keyword evidence="3" id="KW-1185">Reference proteome</keyword>
<reference evidence="2" key="1">
    <citation type="submission" date="2013-12" db="EMBL/GenBank/DDBJ databases">
        <authorList>
            <person name="Omoto C.K."/>
            <person name="Sibley D."/>
            <person name="Venepally P."/>
            <person name="Hadjithomas M."/>
            <person name="Karamycheva S."/>
            <person name="Brunk B."/>
            <person name="Roos D."/>
            <person name="Caler E."/>
            <person name="Lorenzi H."/>
        </authorList>
    </citation>
    <scope>NUCLEOTIDE SEQUENCE</scope>
</reference>
<evidence type="ECO:0000313" key="2">
    <source>
        <dbReference type="EMBL" id="EZG43270.1"/>
    </source>
</evidence>